<dbReference type="InterPro" id="IPR044005">
    <property type="entry name" value="DZR_2"/>
</dbReference>
<name>A0A556QQS3_9BACT</name>
<organism evidence="3 4">
    <name type="scientific">Rariglobus hedericola</name>
    <dbReference type="NCBI Taxonomy" id="2597822"/>
    <lineage>
        <taxon>Bacteria</taxon>
        <taxon>Pseudomonadati</taxon>
        <taxon>Verrucomicrobiota</taxon>
        <taxon>Opitutia</taxon>
        <taxon>Opitutales</taxon>
        <taxon>Opitutaceae</taxon>
        <taxon>Rariglobus</taxon>
    </lineage>
</organism>
<comment type="similarity">
    <text evidence="1">Belongs to the ComF/GntX family.</text>
</comment>
<evidence type="ECO:0000313" key="4">
    <source>
        <dbReference type="Proteomes" id="UP000315648"/>
    </source>
</evidence>
<dbReference type="PANTHER" id="PTHR47505">
    <property type="entry name" value="DNA UTILIZATION PROTEIN YHGH"/>
    <property type="match status" value="1"/>
</dbReference>
<dbReference type="Proteomes" id="UP000315648">
    <property type="component" value="Unassembled WGS sequence"/>
</dbReference>
<reference evidence="3 4" key="1">
    <citation type="submission" date="2019-07" db="EMBL/GenBank/DDBJ databases">
        <title>Description of 53C-WASEF.</title>
        <authorList>
            <person name="Pitt A."/>
            <person name="Hahn M.W."/>
        </authorList>
    </citation>
    <scope>NUCLEOTIDE SEQUENCE [LARGE SCALE GENOMIC DNA]</scope>
    <source>
        <strain evidence="3 4">53C-WASEF</strain>
    </source>
</reference>
<dbReference type="CDD" id="cd06223">
    <property type="entry name" value="PRTases_typeI"/>
    <property type="match status" value="1"/>
</dbReference>
<evidence type="ECO:0000313" key="3">
    <source>
        <dbReference type="EMBL" id="TSJ78985.1"/>
    </source>
</evidence>
<gene>
    <name evidence="3" type="ORF">FPL22_06700</name>
</gene>
<dbReference type="SUPFAM" id="SSF53271">
    <property type="entry name" value="PRTase-like"/>
    <property type="match status" value="1"/>
</dbReference>
<protein>
    <submittedName>
        <fullName evidence="3">ComF family protein</fullName>
    </submittedName>
</protein>
<dbReference type="InterPro" id="IPR029057">
    <property type="entry name" value="PRTase-like"/>
</dbReference>
<dbReference type="Gene3D" id="3.40.50.2020">
    <property type="match status" value="1"/>
</dbReference>
<evidence type="ECO:0000256" key="1">
    <source>
        <dbReference type="ARBA" id="ARBA00008007"/>
    </source>
</evidence>
<dbReference type="OrthoDB" id="9779910at2"/>
<dbReference type="RefSeq" id="WP_144229327.1">
    <property type="nucleotide sequence ID" value="NZ_CBCRVV010000005.1"/>
</dbReference>
<feature type="domain" description="Double zinc ribbon" evidence="2">
    <location>
        <begin position="12"/>
        <end position="71"/>
    </location>
</feature>
<keyword evidence="4" id="KW-1185">Reference proteome</keyword>
<dbReference type="InterPro" id="IPR051910">
    <property type="entry name" value="ComF/GntX_DNA_util-trans"/>
</dbReference>
<dbReference type="InterPro" id="IPR000836">
    <property type="entry name" value="PRTase_dom"/>
</dbReference>
<dbReference type="PANTHER" id="PTHR47505:SF1">
    <property type="entry name" value="DNA UTILIZATION PROTEIN YHGH"/>
    <property type="match status" value="1"/>
</dbReference>
<sequence length="243" mass="26240">MNAAREILRGMTDMVFPPVCLGCGGLVEGGRLRHICVKCEPMIYLVEPPSCSTCGSPFFGEVEGERMCPHCEGLHPQYGEGRTVTLFKGPARALIHELKYHKGHHVLADVEEVVRGSAHVMEFVRGSILVPVPLHPRKERERGYNQTALLAGALARAAGGTTRIEALLDRVVDTPSQTTFDRKARRANLKNAFALAKGATINPASPYILVDDVFTTGSTLNSCAGVLRRAGALNLNVVTFGHG</sequence>
<comment type="caution">
    <text evidence="3">The sequence shown here is derived from an EMBL/GenBank/DDBJ whole genome shotgun (WGS) entry which is preliminary data.</text>
</comment>
<dbReference type="Pfam" id="PF18912">
    <property type="entry name" value="DZR_2"/>
    <property type="match status" value="1"/>
</dbReference>
<accession>A0A556QQS3</accession>
<dbReference type="EMBL" id="VMBG01000001">
    <property type="protein sequence ID" value="TSJ78985.1"/>
    <property type="molecule type" value="Genomic_DNA"/>
</dbReference>
<evidence type="ECO:0000259" key="2">
    <source>
        <dbReference type="Pfam" id="PF18912"/>
    </source>
</evidence>
<proteinExistence type="inferred from homology"/>
<dbReference type="AlphaFoldDB" id="A0A556QQS3"/>